<reference evidence="1 2" key="1">
    <citation type="submission" date="2021-02" db="EMBL/GenBank/DDBJ databases">
        <title>Bacillus sp. RD4P76, an endophyte from a halophyte.</title>
        <authorList>
            <person name="Sun J.-Q."/>
        </authorList>
    </citation>
    <scope>NUCLEOTIDE SEQUENCE [LARGE SCALE GENOMIC DNA]</scope>
    <source>
        <strain evidence="1 2">RD4P76</strain>
    </source>
</reference>
<protein>
    <submittedName>
        <fullName evidence="1">YheC/YheD family protein</fullName>
    </submittedName>
</protein>
<name>A0ABS2DIA1_9BACI</name>
<accession>A0ABS2DIA1</accession>
<dbReference type="Pfam" id="PF14398">
    <property type="entry name" value="ATPgrasp_YheCD"/>
    <property type="match status" value="1"/>
</dbReference>
<comment type="caution">
    <text evidence="1">The sequence shown here is derived from an EMBL/GenBank/DDBJ whole genome shotgun (WGS) entry which is preliminary data.</text>
</comment>
<gene>
    <name evidence="1" type="ORF">JR050_11155</name>
</gene>
<dbReference type="EMBL" id="JAFELM010000030">
    <property type="protein sequence ID" value="MBM6618216.1"/>
    <property type="molecule type" value="Genomic_DNA"/>
</dbReference>
<dbReference type="RefSeq" id="WP_204203571.1">
    <property type="nucleotide sequence ID" value="NZ_JAFELM010000030.1"/>
</dbReference>
<keyword evidence="2" id="KW-1185">Reference proteome</keyword>
<dbReference type="SUPFAM" id="SSF56059">
    <property type="entry name" value="Glutathione synthetase ATP-binding domain-like"/>
    <property type="match status" value="1"/>
</dbReference>
<dbReference type="Gene3D" id="3.30.470.20">
    <property type="entry name" value="ATP-grasp fold, B domain"/>
    <property type="match status" value="1"/>
</dbReference>
<proteinExistence type="predicted"/>
<organism evidence="1 2">
    <name type="scientific">Bacillus suaedaesalsae</name>
    <dbReference type="NCBI Taxonomy" id="2810349"/>
    <lineage>
        <taxon>Bacteria</taxon>
        <taxon>Bacillati</taxon>
        <taxon>Bacillota</taxon>
        <taxon>Bacilli</taxon>
        <taxon>Bacillales</taxon>
        <taxon>Bacillaceae</taxon>
        <taxon>Bacillus</taxon>
    </lineage>
</organism>
<evidence type="ECO:0000313" key="2">
    <source>
        <dbReference type="Proteomes" id="UP001518925"/>
    </source>
</evidence>
<dbReference type="Proteomes" id="UP001518925">
    <property type="component" value="Unassembled WGS sequence"/>
</dbReference>
<sequence length="434" mass="51000">MKIRWIQQPNSSIQFNGKVLKEYKLQVGQEIILNYGTVKLTKIIEENSNLEECEVGIDPFISNEFSLPRDALYEIALKENQIHIGPLISILVSNQSSFITPNRLELLKERLYFYKKVKGVIFVTSQDLIDFERKNCKGYYYTEKGEWIEERFPLPSVIVNRTFIKKDKYDLLIKEGTKIVNNCRMTKNKLWELLYKTKVRHYLPYTRRLRNIDSLIETFKTYDSVYLKPTNLSRGNGIFKIVKTDVGFEVQTKRKEIMNVSSKSELGQILKKLTKRRKYLIQQDVSYKEVEKRMVDFRVYLQKDSTRNWNCSGIICRVSMPGCVVSNLKYTEKVLSYHDASRFIFGFTINEEKTIEHEIIEACRAVCRELKSKKQIIGDVALDVAVDSNLKVWILEVQINYAVDERLYNIPEAIYRKVWTTPIEYAKALSEFNN</sequence>
<dbReference type="InterPro" id="IPR026838">
    <property type="entry name" value="YheC/D"/>
</dbReference>
<evidence type="ECO:0000313" key="1">
    <source>
        <dbReference type="EMBL" id="MBM6618216.1"/>
    </source>
</evidence>